<organism evidence="5 6">
    <name type="scientific">Bifidobacterium catulorum</name>
    <dbReference type="NCBI Taxonomy" id="1630173"/>
    <lineage>
        <taxon>Bacteria</taxon>
        <taxon>Bacillati</taxon>
        <taxon>Actinomycetota</taxon>
        <taxon>Actinomycetes</taxon>
        <taxon>Bifidobacteriales</taxon>
        <taxon>Bifidobacteriaceae</taxon>
        <taxon>Bifidobacterium</taxon>
    </lineage>
</organism>
<dbReference type="SUPFAM" id="SSF48008">
    <property type="entry name" value="GntR ligand-binding domain-like"/>
    <property type="match status" value="1"/>
</dbReference>
<dbReference type="SMART" id="SM00345">
    <property type="entry name" value="HTH_GNTR"/>
    <property type="match status" value="1"/>
</dbReference>
<evidence type="ECO:0000313" key="5">
    <source>
        <dbReference type="EMBL" id="PWG58880.1"/>
    </source>
</evidence>
<dbReference type="PROSITE" id="PS50949">
    <property type="entry name" value="HTH_GNTR"/>
    <property type="match status" value="1"/>
</dbReference>
<comment type="caution">
    <text evidence="5">The sequence shown here is derived from an EMBL/GenBank/DDBJ whole genome shotgun (WGS) entry which is preliminary data.</text>
</comment>
<dbReference type="Pfam" id="PF07729">
    <property type="entry name" value="FCD"/>
    <property type="match status" value="1"/>
</dbReference>
<dbReference type="Gene3D" id="1.10.10.10">
    <property type="entry name" value="Winged helix-like DNA-binding domain superfamily/Winged helix DNA-binding domain"/>
    <property type="match status" value="1"/>
</dbReference>
<dbReference type="SMART" id="SM00895">
    <property type="entry name" value="FCD"/>
    <property type="match status" value="1"/>
</dbReference>
<dbReference type="GO" id="GO:0003700">
    <property type="term" value="F:DNA-binding transcription factor activity"/>
    <property type="evidence" value="ECO:0007669"/>
    <property type="project" value="InterPro"/>
</dbReference>
<dbReference type="Gene3D" id="1.20.120.530">
    <property type="entry name" value="GntR ligand-binding domain-like"/>
    <property type="match status" value="1"/>
</dbReference>
<keyword evidence="1" id="KW-0805">Transcription regulation</keyword>
<proteinExistence type="predicted"/>
<accession>A0A2U2MPV7</accession>
<evidence type="ECO:0000313" key="6">
    <source>
        <dbReference type="Proteomes" id="UP000245753"/>
    </source>
</evidence>
<dbReference type="InterPro" id="IPR000524">
    <property type="entry name" value="Tscrpt_reg_HTH_GntR"/>
</dbReference>
<name>A0A2U2MPV7_9BIFI</name>
<dbReference type="AlphaFoldDB" id="A0A2U2MPV7"/>
<reference evidence="5 6" key="1">
    <citation type="journal article" date="2018" name="Int. J. Syst. Evol. Microbiol.">
        <title>Bifidobacterium catulorum sp. nov., a novel taxon from the faeces of the baby common marmoset (Callithrix jacchus).</title>
        <authorList>
            <person name="Modesto M."/>
            <person name="Michelini S."/>
            <person name="Oki K."/>
            <person name="Biavati B."/>
            <person name="Watanabe K."/>
            <person name="Mattarelli P."/>
        </authorList>
    </citation>
    <scope>NUCLEOTIDE SEQUENCE [LARGE SCALE GENOMIC DNA]</scope>
    <source>
        <strain evidence="5 6">MRM 8.19</strain>
    </source>
</reference>
<dbReference type="OrthoDB" id="9816161at2"/>
<dbReference type="InterPro" id="IPR036390">
    <property type="entry name" value="WH_DNA-bd_sf"/>
</dbReference>
<dbReference type="InterPro" id="IPR008920">
    <property type="entry name" value="TF_FadR/GntR_C"/>
</dbReference>
<evidence type="ECO:0000256" key="2">
    <source>
        <dbReference type="ARBA" id="ARBA00023125"/>
    </source>
</evidence>
<dbReference type="Proteomes" id="UP000245753">
    <property type="component" value="Unassembled WGS sequence"/>
</dbReference>
<feature type="domain" description="HTH gntR-type" evidence="4">
    <location>
        <begin position="3"/>
        <end position="70"/>
    </location>
</feature>
<sequence>MALSKKDIAYAYMRNRIITGALKAGTVLDELAVAQELDMSRTPVHEAVNRLADEKFLVQTPRRGAMVYQMSFKDIVDLLNIRLAIEPSLLRKAIPNLDRSALLKWKSTLNECLSAGRDPDDLTGDDDADAGRDLDYDFHLFFAKQTENQFAVDILSMLMTQNQRSRYLVDGAREDRAVEVYREHLHIVDCALSGDEEATVKAMEDHLRNGFITKEQLHSLL</sequence>
<protein>
    <recommendedName>
        <fullName evidence="4">HTH gntR-type domain-containing protein</fullName>
    </recommendedName>
</protein>
<evidence type="ECO:0000256" key="1">
    <source>
        <dbReference type="ARBA" id="ARBA00023015"/>
    </source>
</evidence>
<dbReference type="RefSeq" id="WP_109138217.1">
    <property type="nucleotide sequence ID" value="NZ_QFFN01000073.1"/>
</dbReference>
<keyword evidence="3" id="KW-0804">Transcription</keyword>
<dbReference type="Pfam" id="PF00392">
    <property type="entry name" value="GntR"/>
    <property type="match status" value="1"/>
</dbReference>
<dbReference type="SUPFAM" id="SSF46785">
    <property type="entry name" value="Winged helix' DNA-binding domain"/>
    <property type="match status" value="1"/>
</dbReference>
<gene>
    <name evidence="5" type="ORF">DF200_10525</name>
</gene>
<dbReference type="PANTHER" id="PTHR43537">
    <property type="entry name" value="TRANSCRIPTIONAL REGULATOR, GNTR FAMILY"/>
    <property type="match status" value="1"/>
</dbReference>
<evidence type="ECO:0000256" key="3">
    <source>
        <dbReference type="ARBA" id="ARBA00023163"/>
    </source>
</evidence>
<dbReference type="InterPro" id="IPR011711">
    <property type="entry name" value="GntR_C"/>
</dbReference>
<dbReference type="InterPro" id="IPR036388">
    <property type="entry name" value="WH-like_DNA-bd_sf"/>
</dbReference>
<dbReference type="GO" id="GO:0003677">
    <property type="term" value="F:DNA binding"/>
    <property type="evidence" value="ECO:0007669"/>
    <property type="project" value="UniProtKB-KW"/>
</dbReference>
<evidence type="ECO:0000259" key="4">
    <source>
        <dbReference type="PROSITE" id="PS50949"/>
    </source>
</evidence>
<dbReference type="PANTHER" id="PTHR43537:SF51">
    <property type="entry name" value="HTH-TYPE TRANSCRIPTIONAL REGULATOR LGOR-RELATED"/>
    <property type="match status" value="1"/>
</dbReference>
<keyword evidence="6" id="KW-1185">Reference proteome</keyword>
<dbReference type="EMBL" id="QFFN01000073">
    <property type="protein sequence ID" value="PWG58880.1"/>
    <property type="molecule type" value="Genomic_DNA"/>
</dbReference>
<keyword evidence="2" id="KW-0238">DNA-binding</keyword>